<keyword evidence="2" id="KW-1185">Reference proteome</keyword>
<evidence type="ECO:0000313" key="1">
    <source>
        <dbReference type="EMBL" id="QAU06446.1"/>
    </source>
</evidence>
<sequence length="124" mass="12248">MAGATDAFKLAVITAIGAQGALISLHSADPGVTGASEITGGSYARKTTTWGTAAIVSGGTDAGKAQIVGSTQSFAVPAGVPVAYYSVRKSDGTFLYAKPLTPGVTLNAAGSIDVTPSHTYDLAA</sequence>
<organism evidence="1 2">
    <name type="scientific">Mycobacterium phage KiSi</name>
    <dbReference type="NCBI Taxonomy" id="2507856"/>
    <lineage>
        <taxon>Viruses</taxon>
        <taxon>Duplodnaviria</taxon>
        <taxon>Heunggongvirae</taxon>
        <taxon>Uroviricota</taxon>
        <taxon>Caudoviricetes</taxon>
        <taxon>Weiservirinae</taxon>
        <taxon>Anayavirus</taxon>
        <taxon>Anayavirus kisi</taxon>
    </lineage>
</organism>
<accession>A0A410TBM6</accession>
<dbReference type="KEGG" id="vg:60324586"/>
<dbReference type="RefSeq" id="YP_009953119.1">
    <property type="nucleotide sequence ID" value="NC_051619.1"/>
</dbReference>
<gene>
    <name evidence="1" type="primary">28</name>
    <name evidence="1" type="ORF">SEA_KISI_28</name>
</gene>
<dbReference type="EMBL" id="MK376955">
    <property type="protein sequence ID" value="QAU06446.1"/>
    <property type="molecule type" value="Genomic_DNA"/>
</dbReference>
<dbReference type="GeneID" id="60324586"/>
<reference evidence="1 2" key="1">
    <citation type="submission" date="2019-01" db="EMBL/GenBank/DDBJ databases">
        <authorList>
            <person name="Kinder M."/>
            <person name="Sitio E."/>
            <person name="Ackerson L."/>
            <person name="Anderson L."/>
            <person name="Cottrell A."/>
            <person name="Eggleston T."/>
            <person name="Kiefer A."/>
            <person name="Ukcamaj A."/>
            <person name="Vendrell P."/>
            <person name="Waytashek C."/>
            <person name="Yeo A."/>
            <person name="Braley A.B."/>
            <person name="Ettinger A.-S.H."/>
            <person name="Ettinger W.F."/>
            <person name="Anders K.R."/>
            <person name="Bradley K.W."/>
            <person name="Asai D.J."/>
            <person name="Bowman C.A."/>
            <person name="Russell D.A."/>
            <person name="Pope W.H."/>
            <person name="Jacobs-Sera D."/>
            <person name="Hendrix R.W."/>
            <person name="Hatfull G.F."/>
        </authorList>
    </citation>
    <scope>NUCLEOTIDE SEQUENCE [LARGE SCALE GENOMIC DNA]</scope>
</reference>
<name>A0A410TBM6_9CAUD</name>
<proteinExistence type="predicted"/>
<evidence type="ECO:0008006" key="3">
    <source>
        <dbReference type="Google" id="ProtNLM"/>
    </source>
</evidence>
<dbReference type="Pfam" id="PF23140">
    <property type="entry name" value="Gp80"/>
    <property type="match status" value="1"/>
</dbReference>
<evidence type="ECO:0000313" key="2">
    <source>
        <dbReference type="Proteomes" id="UP000290331"/>
    </source>
</evidence>
<dbReference type="Proteomes" id="UP000290331">
    <property type="component" value="Segment"/>
</dbReference>
<dbReference type="InterPro" id="IPR056908">
    <property type="entry name" value="Gp80-like"/>
</dbReference>
<protein>
    <recommendedName>
        <fullName evidence="3">Minor tail protein</fullName>
    </recommendedName>
</protein>